<proteinExistence type="predicted"/>
<evidence type="ECO:0000313" key="1">
    <source>
        <dbReference type="EMBL" id="OQO08366.1"/>
    </source>
</evidence>
<organism evidence="1 2">
    <name type="scientific">Cryoendolithus antarcticus</name>
    <dbReference type="NCBI Taxonomy" id="1507870"/>
    <lineage>
        <taxon>Eukaryota</taxon>
        <taxon>Fungi</taxon>
        <taxon>Dikarya</taxon>
        <taxon>Ascomycota</taxon>
        <taxon>Pezizomycotina</taxon>
        <taxon>Dothideomycetes</taxon>
        <taxon>Dothideomycetidae</taxon>
        <taxon>Cladosporiales</taxon>
        <taxon>Cladosporiaceae</taxon>
        <taxon>Cryoendolithus</taxon>
    </lineage>
</organism>
<protein>
    <submittedName>
        <fullName evidence="1">Uncharacterized protein</fullName>
    </submittedName>
</protein>
<keyword evidence="2" id="KW-1185">Reference proteome</keyword>
<dbReference type="Proteomes" id="UP000192596">
    <property type="component" value="Unassembled WGS sequence"/>
</dbReference>
<dbReference type="EMBL" id="NAJO01000012">
    <property type="protein sequence ID" value="OQO08366.1"/>
    <property type="molecule type" value="Genomic_DNA"/>
</dbReference>
<sequence>MRLSRAARGDWPSFVLRETLDGSLKVISAAVLGSEMPALGDIAMFTVDFDLEDLSTMYCLYASFFVEERPTLRLPMGQQVEDGVILGSLRSDARIVPSRLSPLETRSEEDFEQYFSVNICYQPDSSWAEKEVARQKRR</sequence>
<name>A0A1V8TAE8_9PEZI</name>
<comment type="caution">
    <text evidence="1">The sequence shown here is derived from an EMBL/GenBank/DDBJ whole genome shotgun (WGS) entry which is preliminary data.</text>
</comment>
<reference evidence="2" key="1">
    <citation type="submission" date="2017-03" db="EMBL/GenBank/DDBJ databases">
        <title>Genomes of endolithic fungi from Antarctica.</title>
        <authorList>
            <person name="Coleine C."/>
            <person name="Masonjones S."/>
            <person name="Stajich J.E."/>
        </authorList>
    </citation>
    <scope>NUCLEOTIDE SEQUENCE [LARGE SCALE GENOMIC DNA]</scope>
    <source>
        <strain evidence="2">CCFEE 5527</strain>
    </source>
</reference>
<dbReference type="AlphaFoldDB" id="A0A1V8TAE8"/>
<gene>
    <name evidence="1" type="ORF">B0A48_06236</name>
</gene>
<evidence type="ECO:0000313" key="2">
    <source>
        <dbReference type="Proteomes" id="UP000192596"/>
    </source>
</evidence>
<dbReference type="InParanoid" id="A0A1V8TAE8"/>
<accession>A0A1V8TAE8</accession>